<sequence length="410" mass="46049">MIDLRRVRELFDARLPGYSLPQEFYTDPEIFEFDLEAVHARSWIFVGLEAEIPSAGSYLATTIGRSPIIVVRDRDGTLRGFYNTCRHRGAQICETGHGCKPVLVCPYHQWSYRLDGSLQGTPRMHESFDPAGIHLLPIHVETVAGTVYVCLADEPPPFEKFRNEVEPLLAPSRLIDAKLVYEKTVVERANWKLAMENASECYHCAVGHPSLTASAYPLATRRDLDRWNMACDEFTSRMTAAGVPSGQVDGDWFTAFRFPLKEGCVSLTMDGKPSVRKLFTENIGWMRWSLHSSAYAHALCDYTATFSAIPIGVQETAITWKIYVHKDAQEGVDYTLDSLTSLWDKTNFEDRDLAEMNQRGVNGKGYLPGPYSQEAESYALNFVDWYCAQVGAHLDSQTKKAGSTSRSVMA</sequence>
<protein>
    <recommendedName>
        <fullName evidence="7">Rieske domain-containing protein</fullName>
    </recommendedName>
</protein>
<keyword evidence="3" id="KW-0479">Metal-binding</keyword>
<dbReference type="PANTHER" id="PTHR43756:SF5">
    <property type="entry name" value="CHOLINE MONOOXYGENASE, CHLOROPLASTIC"/>
    <property type="match status" value="1"/>
</dbReference>
<dbReference type="GO" id="GO:0016491">
    <property type="term" value="F:oxidoreductase activity"/>
    <property type="evidence" value="ECO:0007669"/>
    <property type="project" value="UniProtKB-KW"/>
</dbReference>
<gene>
    <name evidence="8" type="ORF">CIT25_35450</name>
</gene>
<evidence type="ECO:0000313" key="8">
    <source>
        <dbReference type="EMBL" id="PAP97593.1"/>
    </source>
</evidence>
<dbReference type="InterPro" id="IPR015879">
    <property type="entry name" value="Ring_hydroxy_dOase_asu_C_dom"/>
</dbReference>
<evidence type="ECO:0000259" key="7">
    <source>
        <dbReference type="PROSITE" id="PS51296"/>
    </source>
</evidence>
<dbReference type="Proteomes" id="UP000216215">
    <property type="component" value="Unassembled WGS sequence"/>
</dbReference>
<evidence type="ECO:0000256" key="2">
    <source>
        <dbReference type="ARBA" id="ARBA00022714"/>
    </source>
</evidence>
<dbReference type="SUPFAM" id="SSF55961">
    <property type="entry name" value="Bet v1-like"/>
    <property type="match status" value="1"/>
</dbReference>
<evidence type="ECO:0000256" key="4">
    <source>
        <dbReference type="ARBA" id="ARBA00023002"/>
    </source>
</evidence>
<dbReference type="Gene3D" id="2.102.10.10">
    <property type="entry name" value="Rieske [2Fe-2S] iron-sulphur domain"/>
    <property type="match status" value="1"/>
</dbReference>
<keyword evidence="5" id="KW-0408">Iron</keyword>
<evidence type="ECO:0000313" key="9">
    <source>
        <dbReference type="Proteomes" id="UP000216215"/>
    </source>
</evidence>
<dbReference type="Pfam" id="PF00848">
    <property type="entry name" value="Ring_hydroxyl_A"/>
    <property type="match status" value="2"/>
</dbReference>
<dbReference type="AlphaFoldDB" id="A0AB36QZ34"/>
<organism evidence="8 9">
    <name type="scientific">Mesorhizobium mediterraneum</name>
    <dbReference type="NCBI Taxonomy" id="43617"/>
    <lineage>
        <taxon>Bacteria</taxon>
        <taxon>Pseudomonadati</taxon>
        <taxon>Pseudomonadota</taxon>
        <taxon>Alphaproteobacteria</taxon>
        <taxon>Hyphomicrobiales</taxon>
        <taxon>Phyllobacteriaceae</taxon>
        <taxon>Mesorhizobium</taxon>
    </lineage>
</organism>
<keyword evidence="4" id="KW-0560">Oxidoreductase</keyword>
<dbReference type="CDD" id="cd03469">
    <property type="entry name" value="Rieske_RO_Alpha_N"/>
    <property type="match status" value="1"/>
</dbReference>
<keyword evidence="6" id="KW-0411">Iron-sulfur</keyword>
<evidence type="ECO:0000256" key="6">
    <source>
        <dbReference type="ARBA" id="ARBA00023014"/>
    </source>
</evidence>
<keyword evidence="9" id="KW-1185">Reference proteome</keyword>
<evidence type="ECO:0000256" key="5">
    <source>
        <dbReference type="ARBA" id="ARBA00023004"/>
    </source>
</evidence>
<dbReference type="Gene3D" id="3.90.380.10">
    <property type="entry name" value="Naphthalene 1,2-dioxygenase Alpha Subunit, Chain A, domain 1"/>
    <property type="match status" value="1"/>
</dbReference>
<dbReference type="GO" id="GO:0005506">
    <property type="term" value="F:iron ion binding"/>
    <property type="evidence" value="ECO:0007669"/>
    <property type="project" value="InterPro"/>
</dbReference>
<dbReference type="InterPro" id="IPR036922">
    <property type="entry name" value="Rieske_2Fe-2S_sf"/>
</dbReference>
<dbReference type="PANTHER" id="PTHR43756">
    <property type="entry name" value="CHOLINE MONOOXYGENASE, CHLOROPLASTIC"/>
    <property type="match status" value="1"/>
</dbReference>
<name>A0AB36QZ34_9HYPH</name>
<dbReference type="EMBL" id="NPKI01000052">
    <property type="protein sequence ID" value="PAP97593.1"/>
    <property type="molecule type" value="Genomic_DNA"/>
</dbReference>
<reference evidence="9" key="1">
    <citation type="submission" date="2017-08" db="EMBL/GenBank/DDBJ databases">
        <title>Mesorhizobium wenxinae sp. nov., a novel rhizobial species isolated from root nodules of chickpea (Cicer arietinum L.).</title>
        <authorList>
            <person name="Zhang J."/>
        </authorList>
    </citation>
    <scope>NUCLEOTIDE SEQUENCE [LARGE SCALE GENOMIC DNA]</scope>
    <source>
        <strain evidence="9">USDA 3392</strain>
    </source>
</reference>
<comment type="cofactor">
    <cofactor evidence="1">
        <name>Fe cation</name>
        <dbReference type="ChEBI" id="CHEBI:24875"/>
    </cofactor>
</comment>
<dbReference type="RefSeq" id="WP_095489732.1">
    <property type="nucleotide sequence ID" value="NZ_CP088152.1"/>
</dbReference>
<comment type="caution">
    <text evidence="8">The sequence shown here is derived from an EMBL/GenBank/DDBJ whole genome shotgun (WGS) entry which is preliminary data.</text>
</comment>
<dbReference type="SUPFAM" id="SSF50022">
    <property type="entry name" value="ISP domain"/>
    <property type="match status" value="1"/>
</dbReference>
<keyword evidence="2" id="KW-0001">2Fe-2S</keyword>
<accession>A0AB36QZ34</accession>
<dbReference type="InterPro" id="IPR001663">
    <property type="entry name" value="Rng_hydr_dOase-A"/>
</dbReference>
<proteinExistence type="predicted"/>
<evidence type="ECO:0000256" key="3">
    <source>
        <dbReference type="ARBA" id="ARBA00022723"/>
    </source>
</evidence>
<dbReference type="PRINTS" id="PR00090">
    <property type="entry name" value="RNGDIOXGNASE"/>
</dbReference>
<evidence type="ECO:0000256" key="1">
    <source>
        <dbReference type="ARBA" id="ARBA00001962"/>
    </source>
</evidence>
<feature type="domain" description="Rieske" evidence="7">
    <location>
        <begin position="43"/>
        <end position="149"/>
    </location>
</feature>
<dbReference type="InterPro" id="IPR017941">
    <property type="entry name" value="Rieske_2Fe-2S"/>
</dbReference>
<dbReference type="GO" id="GO:0051537">
    <property type="term" value="F:2 iron, 2 sulfur cluster binding"/>
    <property type="evidence" value="ECO:0007669"/>
    <property type="project" value="UniProtKB-KW"/>
</dbReference>
<dbReference type="Pfam" id="PF00355">
    <property type="entry name" value="Rieske"/>
    <property type="match status" value="1"/>
</dbReference>
<dbReference type="PROSITE" id="PS51296">
    <property type="entry name" value="RIESKE"/>
    <property type="match status" value="1"/>
</dbReference>